<dbReference type="PANTHER" id="PTHR20914:SF9">
    <property type="entry name" value="COILED, ISOFORM A"/>
    <property type="match status" value="1"/>
</dbReference>
<gene>
    <name evidence="4" type="ORF">DAT39_007078</name>
</gene>
<organism evidence="4 5">
    <name type="scientific">Clarias magur</name>
    <name type="common">Asian catfish</name>
    <name type="synonym">Macropteronotus magur</name>
    <dbReference type="NCBI Taxonomy" id="1594786"/>
    <lineage>
        <taxon>Eukaryota</taxon>
        <taxon>Metazoa</taxon>
        <taxon>Chordata</taxon>
        <taxon>Craniata</taxon>
        <taxon>Vertebrata</taxon>
        <taxon>Euteleostomi</taxon>
        <taxon>Actinopterygii</taxon>
        <taxon>Neopterygii</taxon>
        <taxon>Teleostei</taxon>
        <taxon>Ostariophysi</taxon>
        <taxon>Siluriformes</taxon>
        <taxon>Clariidae</taxon>
        <taxon>Clarias</taxon>
    </lineage>
</organism>
<evidence type="ECO:0000313" key="5">
    <source>
        <dbReference type="Proteomes" id="UP000727407"/>
    </source>
</evidence>
<name>A0A8J4X3G0_CLAMG</name>
<protein>
    <submittedName>
        <fullName evidence="4">Urokinase plasminogen activator surface receptor-like isoform X1</fullName>
    </submittedName>
</protein>
<dbReference type="OrthoDB" id="8882827at2759"/>
<dbReference type="Proteomes" id="UP000727407">
    <property type="component" value="Unassembled WGS sequence"/>
</dbReference>
<keyword evidence="2" id="KW-0964">Secreted</keyword>
<dbReference type="InterPro" id="IPR050918">
    <property type="entry name" value="CNF-like_PLA2_Inhibitor"/>
</dbReference>
<evidence type="ECO:0000259" key="3">
    <source>
        <dbReference type="Pfam" id="PF00021"/>
    </source>
</evidence>
<comment type="subcellular location">
    <subcellularLocation>
        <location evidence="1">Secreted</location>
    </subcellularLocation>
</comment>
<feature type="non-terminal residue" evidence="4">
    <location>
        <position position="136"/>
    </location>
</feature>
<dbReference type="EMBL" id="QNUK01000077">
    <property type="protein sequence ID" value="KAF5903197.1"/>
    <property type="molecule type" value="Genomic_DNA"/>
</dbReference>
<dbReference type="Gene3D" id="2.10.60.10">
    <property type="entry name" value="CD59"/>
    <property type="match status" value="2"/>
</dbReference>
<dbReference type="InterPro" id="IPR016054">
    <property type="entry name" value="LY6_UPA_recep-like"/>
</dbReference>
<keyword evidence="5" id="KW-1185">Reference proteome</keyword>
<proteinExistence type="predicted"/>
<dbReference type="Pfam" id="PF00021">
    <property type="entry name" value="UPAR_LY6"/>
    <property type="match status" value="2"/>
</dbReference>
<reference evidence="4" key="1">
    <citation type="submission" date="2020-07" db="EMBL/GenBank/DDBJ databases">
        <title>Clarias magur genome sequencing, assembly and annotation.</title>
        <authorList>
            <person name="Kushwaha B."/>
            <person name="Kumar R."/>
            <person name="Das P."/>
            <person name="Joshi C.G."/>
            <person name="Kumar D."/>
            <person name="Nagpure N.S."/>
            <person name="Pandey M."/>
            <person name="Agarwal S."/>
            <person name="Srivastava S."/>
            <person name="Singh M."/>
            <person name="Sahoo L."/>
            <person name="Jayasankar P."/>
            <person name="Meher P.K."/>
            <person name="Koringa P.G."/>
            <person name="Iquebal M.A."/>
            <person name="Das S.P."/>
            <person name="Bit A."/>
            <person name="Patnaik S."/>
            <person name="Patel N."/>
            <person name="Shah T.M."/>
            <person name="Hinsu A."/>
            <person name="Jena J.K."/>
        </authorList>
    </citation>
    <scope>NUCLEOTIDE SEQUENCE</scope>
    <source>
        <strain evidence="4">CIFAMagur01</strain>
        <tissue evidence="4">Testis</tissue>
    </source>
</reference>
<feature type="non-terminal residue" evidence="4">
    <location>
        <position position="1"/>
    </location>
</feature>
<feature type="domain" description="UPAR/Ly6" evidence="3">
    <location>
        <begin position="104"/>
        <end position="134"/>
    </location>
</feature>
<dbReference type="AlphaFoldDB" id="A0A8J4X3G0"/>
<evidence type="ECO:0000256" key="1">
    <source>
        <dbReference type="ARBA" id="ARBA00004613"/>
    </source>
</evidence>
<dbReference type="PANTHER" id="PTHR20914">
    <property type="entry name" value="LY6/PLAUR DOMAIN-CONTAINING PROTEIN 8"/>
    <property type="match status" value="1"/>
</dbReference>
<sequence length="136" mass="14991">SMLQCLTCKSESDQCNDTHTQQCEPDKLCFSTRYKMYSSVIHMSEAGVKHACIERDQCDHLEIAGSDVLFSANVGVAHGSVFFSCCETDNCNNFTLPEPDTRPNGLKCFTCNSTSDLLCNSVISCVGNQDQCLKIK</sequence>
<dbReference type="GO" id="GO:0005576">
    <property type="term" value="C:extracellular region"/>
    <property type="evidence" value="ECO:0007669"/>
    <property type="project" value="UniProtKB-SubCell"/>
</dbReference>
<keyword evidence="4" id="KW-0675">Receptor</keyword>
<evidence type="ECO:0000256" key="2">
    <source>
        <dbReference type="ARBA" id="ARBA00022525"/>
    </source>
</evidence>
<evidence type="ECO:0000313" key="4">
    <source>
        <dbReference type="EMBL" id="KAF5903197.1"/>
    </source>
</evidence>
<dbReference type="InterPro" id="IPR045860">
    <property type="entry name" value="Snake_toxin-like_sf"/>
</dbReference>
<accession>A0A8J4X3G0</accession>
<comment type="caution">
    <text evidence="4">The sequence shown here is derived from an EMBL/GenBank/DDBJ whole genome shotgun (WGS) entry which is preliminary data.</text>
</comment>
<dbReference type="SUPFAM" id="SSF57302">
    <property type="entry name" value="Snake toxin-like"/>
    <property type="match status" value="2"/>
</dbReference>
<feature type="domain" description="UPAR/Ly6" evidence="3">
    <location>
        <begin position="3"/>
        <end position="93"/>
    </location>
</feature>